<sequence length="2901" mass="313763">MSTALPQFAYAASSKEDDGGKGVVDTLKGWFSDDDGGGHDKPPSHDELDIADRQKLPKGKNAPKATRVKELKSRRTADARFWQMSDGSVQAELSAVPTSYRDGTGKKAAWKSIDTAVRDSGAKGFEFSNTTNNGRSWFGKNADRLVRFAAPDGRSVTLGLDGADGSLKPKAKGSTVTYEDVAKGTDLAYAVGPGRVKENITLTERPTGPLKFTFTLDTDGLTPKARKDGSIALYGELPHTPELVIPAPYMTDAKKADKSVFGKTYSTKVSQKLTRDGKSWKLTVAPDTKWLAAKERQYPVVIDPTITIAPSPTDSQDTMVLSDQASTNFNTTWKLSAGKTDTGISRSLIKFPLSEIPSGTKIDSARLEMYFDQAHTTNANDVTIGAYRATGAWTESTATWTNTSSLVGELSGTSVQVDDGDAGTTAAVGSWPASTSSLAQYGINADYRSNKDTVAGDTYTWQPNIKDTASYRVDAHYVAATDRATNAPYTVTSKDGTATYTVNQQSGTNGVWTSLNGGSQINFNKGTAGKVVLGDGPASSTTAVIADAVRFVNPASIVKNVGEYNQWHKFPVTDTVQQWLDGTSTNNGFVLKATDETAAAPTGGPRYESGDGDYGGETATIPRLTVTYGTVGTALNSPTVVHSTGPELSWKAYTNTTGDSGLDPVEYQLHRSTQQVFTPSAATLVAPIDKSVTAYTDTTATPTPDSSSEEIGRSYYYQLAVKTKNGQLLGSPTRIVGVPKAGRTMRLIQGTSGVTDTTLSSGQPTTNEDTIASFGVGQKWLEVGNNSTTYGKARAAMKFTTSSIPTTATVLESRLFMWGAETTTDTNGAIYELHGLTKDFDETTATWNNATSSTAWTAPGGDFSGTVSDTVAQVSEVGRHWWDATSLTQGWIKTPTTNKGALVKLKDETTTGPQERSLFLSSEAPDPQLGPLLRVIYVDSTTDDTYYAPQTPARMTPNSTYTVDMTVTNTTSAAWAAGERVMSYTWKLPDGTDVTTGGNQLSTAIPALSPGQSATIQAQVKTPINSDEGNKRTDYVLGWDIKKVSDGSWLSAGTGGIPSLKQNVAVEDPTSNALGLEKFYSYTGKNTGAGSTVMNNLASGNSVWSYNAFTNPGRGLTTFARFAYNSLDTSDTVLGAGWSGQAAGPIRLGAPLDFHPNPNPTEIRLPDGDGTTHVFTKQADGTWKAPAGVHYRVTMKAGLDCTPNKDPIPDAWTLTRPDGTRFLFGCDGYMTSAVDKNGNTQTYTYEERKSNNKPTKFLTYITDPAGRQSLTVDYYKKGDASYDYIDDTGAKVTGTNLTNSKIYDHVKSMTDISGSVTGLPTRKVSFYYTTKGLLGQFTDGDGSSQPKVFKFTYDATQGNKNVKLVKATDPRGHGTQLAYYAPQTGDDPKYHWWTKTITDRLNGDTGFVYAADTANTKFTDTTVTDAESHAIKYVTDDFGRPVQTTNAKSQTTKMSWDADNNVTYLEENNGAKTAYCYDQKTGYPLWQRDAENNKAGVPDQTATCVSDTSKWPANAAKFEYQTRADGFSADLFRKTSPEGRAWQFGYDSFGNLKTVTDPKGVATTSVPDDYTTKYDYDAYGELTKATDANGNPTTYSGFGPAGYPDTITDAKTNATKFVYDDRGQVTQVTDANQKVTTQTYDTFGRPLVNTVPKGTGVVITTPAPEYDENDNVTKSTAPNGAVSTAVYDNADQVSSATAPANNQTSPRTSTYTYDKVGNLKTTTEPKGTATTSDATDYVTTNNYDEIYQLTSVVNAKDDKISYEYDNVGNVTKVIDPNKNATADATDYSSKTDYDLDHRVTVVTDAAGKTSKKGYDKDGLVTSATDAENNTTLVTYDERGKQTEVKVPHDGTSTITYRTSKYEYDQVGNVTKVFTPRATAAGSTDAFTQRTDYDELNRPTKRYQPYDPADSRYNNPNIYTETAYDKVGRVAKTSLPPSDGETVRNDTTYAYYDNGWVRSSTDPWDITTTYDYNELGKQTTRTITSAGGSSDRTMSWSYYPDGTLKSRSDDGVPVGKSVVLVDNSDTQTIAKTGTWTKGDIAGQQGYNHETHASGTGTDAFTWTLNIPKDGTYAAYVKFPKVTGAATTAKYRLTYDGGTVDKTIDQNATANQGTWVSLGSYAFKQGNAAKLQLFQNSGGTVVADGVKLVRDTSGDPADTEKKNFSYSYDINGNLTQIGDSSSAAKIDTYAITYTDINQVQKVSESLSGVEKKATSYTYDLDGLLDSVTHPDQFSKYTYDLRNLVKTVSVGKSATDASPKVTSYTYTDRGLKLQETKANGNTIDYAYYLDAAQKSSTEKKPNGTLVASHAYTYDPNGNKSQDVAKKMNADDHTAYLSSTTDYMYDPADRLKQSVKTGNGADTETYVHDANANVISQTVNNTTTTYNYDRNRLLSATTGTSTANYNYDPFGRQESVTADGKIVSRSVYDGFDHVVESQKADSAGVLKSTTYTFDPMDRTASKTADGKTTDYSYLGLSSQVLDEEVAGTLTKSYQYSPWGERLSQEKHNTDGTTEDGYYGYNGHTDVETLTDKNGDTKATYGYTAYGSDDKSEFTGIDKPDAADPTKEAYNPYRFNAKRWDAQSGTYDMGFRNYDPGLNRFTSRDMYNGALSDMNLGADPYTSNRYAFAGGNPASCVELDGHMLVADGGGGGGDTRSGDGAPPKDDTYDNWFWGQLRDIASELASENSTAIVGRIFGNVLGWNTTPRGSGETAYDELHPNYDKGLLTRPGYQAEIGQGDTWPVHKDNCEAGNSAAYYMPLDGMGRAQGIHACLTEGDFGYVTGKGEYRGNTSSWIFGSPTPFPPDRESTPRGFISGLMQRGHILANQLGGTGLDRRNLLPLYTAVNSPRMSKVEKVVADRIANHETMYYEVTAGYTGDNLVPDSVTIQWWSMTTGESDMVRLPNSP</sequence>
<dbReference type="InterPro" id="IPR006530">
    <property type="entry name" value="YD"/>
</dbReference>
<dbReference type="Gene3D" id="2.60.40.10">
    <property type="entry name" value="Immunoglobulins"/>
    <property type="match status" value="1"/>
</dbReference>
<dbReference type="InterPro" id="IPR056823">
    <property type="entry name" value="TEN-like_YD-shell"/>
</dbReference>
<dbReference type="Pfam" id="PF13930">
    <property type="entry name" value="Endonuclea_NS_2"/>
    <property type="match status" value="1"/>
</dbReference>
<dbReference type="InterPro" id="IPR044927">
    <property type="entry name" value="Endonuclea_NS_2"/>
</dbReference>
<dbReference type="InterPro" id="IPR013783">
    <property type="entry name" value="Ig-like_fold"/>
</dbReference>
<evidence type="ECO:0000256" key="1">
    <source>
        <dbReference type="ARBA" id="ARBA00022737"/>
    </source>
</evidence>
<dbReference type="Pfam" id="PF05593">
    <property type="entry name" value="RHS_repeat"/>
    <property type="match status" value="2"/>
</dbReference>
<dbReference type="NCBIfam" id="TIGR03696">
    <property type="entry name" value="Rhs_assc_core"/>
    <property type="match status" value="1"/>
</dbReference>
<name>A0AB39RM61_9ACTN</name>
<feature type="domain" description="Teneurin-like YD-shell" evidence="4">
    <location>
        <begin position="1687"/>
        <end position="1877"/>
    </location>
</feature>
<dbReference type="EMBL" id="CP163443">
    <property type="protein sequence ID" value="XDQ55606.1"/>
    <property type="molecule type" value="Genomic_DNA"/>
</dbReference>
<dbReference type="RefSeq" id="WP_369248745.1">
    <property type="nucleotide sequence ID" value="NZ_CP163443.1"/>
</dbReference>
<accession>A0AB39RM61</accession>
<dbReference type="InterPro" id="IPR031325">
    <property type="entry name" value="RHS_repeat"/>
</dbReference>
<dbReference type="Gene3D" id="2.180.10.10">
    <property type="entry name" value="RHS repeat-associated core"/>
    <property type="match status" value="3"/>
</dbReference>
<dbReference type="InterPro" id="IPR033803">
    <property type="entry name" value="CBD-like_Golvesin-Xly"/>
</dbReference>
<evidence type="ECO:0000259" key="4">
    <source>
        <dbReference type="Pfam" id="PF25023"/>
    </source>
</evidence>
<evidence type="ECO:0000313" key="6">
    <source>
        <dbReference type="EMBL" id="XDQ55606.1"/>
    </source>
</evidence>
<feature type="domain" description="Teneurin-like YD-shell" evidence="4">
    <location>
        <begin position="2196"/>
        <end position="2435"/>
    </location>
</feature>
<dbReference type="Pfam" id="PF25275">
    <property type="entry name" value="Golvesin_C"/>
    <property type="match status" value="2"/>
</dbReference>
<gene>
    <name evidence="6" type="ORF">AB5J53_30065</name>
</gene>
<dbReference type="Pfam" id="PF25023">
    <property type="entry name" value="TEN_YD-shell"/>
    <property type="match status" value="2"/>
</dbReference>
<feature type="domain" description="Type VII secretion system protein EssD-like" evidence="3">
    <location>
        <begin position="2813"/>
        <end position="2883"/>
    </location>
</feature>
<dbReference type="PANTHER" id="PTHR32305">
    <property type="match status" value="1"/>
</dbReference>
<dbReference type="InterPro" id="IPR044929">
    <property type="entry name" value="DNA/RNA_non-sp_Endonuclease_sf"/>
</dbReference>
<feature type="domain" description="Golvesin/Xly CBD-like" evidence="5">
    <location>
        <begin position="2018"/>
        <end position="2148"/>
    </location>
</feature>
<dbReference type="InterPro" id="IPR050708">
    <property type="entry name" value="T6SS_VgrG/RHS"/>
</dbReference>
<dbReference type="NCBIfam" id="TIGR01643">
    <property type="entry name" value="YD_repeat_2x"/>
    <property type="match status" value="3"/>
</dbReference>
<proteinExistence type="predicted"/>
<dbReference type="GO" id="GO:0005975">
    <property type="term" value="P:carbohydrate metabolic process"/>
    <property type="evidence" value="ECO:0007669"/>
    <property type="project" value="UniProtKB-ARBA"/>
</dbReference>
<feature type="region of interest" description="Disordered" evidence="2">
    <location>
        <begin position="1"/>
        <end position="72"/>
    </location>
</feature>
<dbReference type="Gene3D" id="3.40.570.10">
    <property type="entry name" value="Extracellular Endonuclease, subunit A"/>
    <property type="match status" value="1"/>
</dbReference>
<organism evidence="6">
    <name type="scientific">Streptomyces sp. R41</name>
    <dbReference type="NCBI Taxonomy" id="3238632"/>
    <lineage>
        <taxon>Bacteria</taxon>
        <taxon>Bacillati</taxon>
        <taxon>Actinomycetota</taxon>
        <taxon>Actinomycetes</taxon>
        <taxon>Kitasatosporales</taxon>
        <taxon>Streptomycetaceae</taxon>
        <taxon>Streptomyces</taxon>
    </lineage>
</organism>
<dbReference type="NCBIfam" id="NF033679">
    <property type="entry name" value="DNRLRE_dom"/>
    <property type="match status" value="2"/>
</dbReference>
<evidence type="ECO:0000256" key="2">
    <source>
        <dbReference type="SAM" id="MobiDB-lite"/>
    </source>
</evidence>
<dbReference type="PANTHER" id="PTHR32305:SF15">
    <property type="entry name" value="PROTEIN RHSA-RELATED"/>
    <property type="match status" value="1"/>
</dbReference>
<reference evidence="6" key="1">
    <citation type="submission" date="2024-07" db="EMBL/GenBank/DDBJ databases">
        <authorList>
            <person name="Yu S.T."/>
        </authorList>
    </citation>
    <scope>NUCLEOTIDE SEQUENCE</scope>
    <source>
        <strain evidence="6">R41</strain>
    </source>
</reference>
<protein>
    <submittedName>
        <fullName evidence="6">DNRLRE domain-containing protein</fullName>
    </submittedName>
</protein>
<evidence type="ECO:0000259" key="5">
    <source>
        <dbReference type="Pfam" id="PF25275"/>
    </source>
</evidence>
<feature type="domain" description="Golvesin/Xly CBD-like" evidence="5">
    <location>
        <begin position="417"/>
        <end position="552"/>
    </location>
</feature>
<feature type="compositionally biased region" description="Basic and acidic residues" evidence="2">
    <location>
        <begin position="36"/>
        <end position="55"/>
    </location>
</feature>
<dbReference type="InterPro" id="IPR022385">
    <property type="entry name" value="Rhs_assc_core"/>
</dbReference>
<evidence type="ECO:0000259" key="3">
    <source>
        <dbReference type="Pfam" id="PF13930"/>
    </source>
</evidence>
<keyword evidence="1" id="KW-0677">Repeat</keyword>